<name>A0ABW2DSQ2_9BACT</name>
<keyword evidence="7" id="KW-0812">Transmembrane</keyword>
<sequence>MKLITKIHLAIGFILFTFCVVTIGYIKQTNEVKENVEDVLYTSDVIKESETAQKMILDMETGLRGYLLTGNRNFLSPFFNGQKGFARSFDRLDSLTASVPQLNLLVQQVNKDVDVWLNSFARPLVRSKSSAPNSPRHKAHYDSLFAATAQIGSGKKIIDMSRQRFAQIQEVEEASRKRRLAEMNSSLLNTNDIAIGLTLFAIVTGIITANLLGNTIRKRFIKMNALANSIANGDYSASLKDYRHDEISTLTNSLNIMASKLKESFTHLTKVNQELDQFAYVVSHDLKAPLRAINNLAEWIAEDLETQDPDIIHNIKILRGRVQRMENLINGILDYSKVGRKNLPQVPFSVREVMQETIENLSPPASFVFSVPQDLPTIVGERTLFYQVCSNLFSNSVKYHHKTEGHIQIRCTELEDFYQFEVQDDGPGIPKEFHTKVFGIFQTMEARDVKESTGVGLAIVKKIIEEKGGSIWIDSERGEGSTFVFTWPKVPVTATLKLQEHE</sequence>
<evidence type="ECO:0000256" key="1">
    <source>
        <dbReference type="ARBA" id="ARBA00000085"/>
    </source>
</evidence>
<feature type="transmembrane region" description="Helical" evidence="7">
    <location>
        <begin position="7"/>
        <end position="26"/>
    </location>
</feature>
<dbReference type="CDD" id="cd00082">
    <property type="entry name" value="HisKA"/>
    <property type="match status" value="1"/>
</dbReference>
<dbReference type="SUPFAM" id="SSF55874">
    <property type="entry name" value="ATPase domain of HSP90 chaperone/DNA topoisomerase II/histidine kinase"/>
    <property type="match status" value="1"/>
</dbReference>
<keyword evidence="4" id="KW-0597">Phosphoprotein</keyword>
<evidence type="ECO:0000313" key="10">
    <source>
        <dbReference type="EMBL" id="MFC6999309.1"/>
    </source>
</evidence>
<evidence type="ECO:0000256" key="2">
    <source>
        <dbReference type="ARBA" id="ARBA00004370"/>
    </source>
</evidence>
<evidence type="ECO:0000256" key="4">
    <source>
        <dbReference type="ARBA" id="ARBA00022553"/>
    </source>
</evidence>
<dbReference type="InterPro" id="IPR004358">
    <property type="entry name" value="Sig_transdc_His_kin-like_C"/>
</dbReference>
<dbReference type="InterPro" id="IPR036097">
    <property type="entry name" value="HisK_dim/P_sf"/>
</dbReference>
<dbReference type="SUPFAM" id="SSF47384">
    <property type="entry name" value="Homodimeric domain of signal transducing histidine kinase"/>
    <property type="match status" value="1"/>
</dbReference>
<dbReference type="EMBL" id="JBHSYQ010000015">
    <property type="protein sequence ID" value="MFC6999309.1"/>
    <property type="molecule type" value="Genomic_DNA"/>
</dbReference>
<feature type="transmembrane region" description="Helical" evidence="7">
    <location>
        <begin position="193"/>
        <end position="213"/>
    </location>
</feature>
<keyword evidence="11" id="KW-1185">Reference proteome</keyword>
<dbReference type="InterPro" id="IPR003660">
    <property type="entry name" value="HAMP_dom"/>
</dbReference>
<dbReference type="GO" id="GO:0005524">
    <property type="term" value="F:ATP binding"/>
    <property type="evidence" value="ECO:0007669"/>
    <property type="project" value="UniProtKB-KW"/>
</dbReference>
<dbReference type="SMART" id="SM00387">
    <property type="entry name" value="HATPase_c"/>
    <property type="match status" value="1"/>
</dbReference>
<keyword evidence="10" id="KW-0547">Nucleotide-binding</keyword>
<dbReference type="InterPro" id="IPR003661">
    <property type="entry name" value="HisK_dim/P_dom"/>
</dbReference>
<dbReference type="Pfam" id="PF05227">
    <property type="entry name" value="CHASE3"/>
    <property type="match status" value="1"/>
</dbReference>
<proteinExistence type="predicted"/>
<dbReference type="InterPro" id="IPR007891">
    <property type="entry name" value="CHASE3"/>
</dbReference>
<keyword evidence="7" id="KW-1133">Transmembrane helix</keyword>
<protein>
    <recommendedName>
        <fullName evidence="3">histidine kinase</fullName>
        <ecNumber evidence="3">2.7.13.3</ecNumber>
    </recommendedName>
</protein>
<dbReference type="SMART" id="SM00304">
    <property type="entry name" value="HAMP"/>
    <property type="match status" value="1"/>
</dbReference>
<dbReference type="InterPro" id="IPR005467">
    <property type="entry name" value="His_kinase_dom"/>
</dbReference>
<evidence type="ECO:0000313" key="11">
    <source>
        <dbReference type="Proteomes" id="UP001596405"/>
    </source>
</evidence>
<dbReference type="Pfam" id="PF02518">
    <property type="entry name" value="HATPase_c"/>
    <property type="match status" value="1"/>
</dbReference>
<dbReference type="SMART" id="SM00388">
    <property type="entry name" value="HisKA"/>
    <property type="match status" value="1"/>
</dbReference>
<comment type="subcellular location">
    <subcellularLocation>
        <location evidence="2">Membrane</location>
    </subcellularLocation>
</comment>
<evidence type="ECO:0000256" key="6">
    <source>
        <dbReference type="ARBA" id="ARBA00022777"/>
    </source>
</evidence>
<keyword evidence="10" id="KW-0067">ATP-binding</keyword>
<keyword evidence="7" id="KW-0472">Membrane</keyword>
<comment type="caution">
    <text evidence="10">The sequence shown here is derived from an EMBL/GenBank/DDBJ whole genome shotgun (WGS) entry which is preliminary data.</text>
</comment>
<dbReference type="Proteomes" id="UP001596405">
    <property type="component" value="Unassembled WGS sequence"/>
</dbReference>
<evidence type="ECO:0000259" key="8">
    <source>
        <dbReference type="PROSITE" id="PS50109"/>
    </source>
</evidence>
<dbReference type="CDD" id="cd19410">
    <property type="entry name" value="HK9-like_sensor"/>
    <property type="match status" value="1"/>
</dbReference>
<dbReference type="PRINTS" id="PR00344">
    <property type="entry name" value="BCTRLSENSOR"/>
</dbReference>
<dbReference type="Gene3D" id="6.10.340.10">
    <property type="match status" value="1"/>
</dbReference>
<dbReference type="InterPro" id="IPR003594">
    <property type="entry name" value="HATPase_dom"/>
</dbReference>
<accession>A0ABW2DSQ2</accession>
<organism evidence="10 11">
    <name type="scientific">Rufibacter roseus</name>
    <dbReference type="NCBI Taxonomy" id="1567108"/>
    <lineage>
        <taxon>Bacteria</taxon>
        <taxon>Pseudomonadati</taxon>
        <taxon>Bacteroidota</taxon>
        <taxon>Cytophagia</taxon>
        <taxon>Cytophagales</taxon>
        <taxon>Hymenobacteraceae</taxon>
        <taxon>Rufibacter</taxon>
    </lineage>
</organism>
<evidence type="ECO:0000256" key="5">
    <source>
        <dbReference type="ARBA" id="ARBA00022679"/>
    </source>
</evidence>
<dbReference type="InterPro" id="IPR036890">
    <property type="entry name" value="HATPase_C_sf"/>
</dbReference>
<comment type="catalytic activity">
    <reaction evidence="1">
        <text>ATP + protein L-histidine = ADP + protein N-phospho-L-histidine.</text>
        <dbReference type="EC" id="2.7.13.3"/>
    </reaction>
</comment>
<feature type="domain" description="Histidine kinase" evidence="8">
    <location>
        <begin position="281"/>
        <end position="491"/>
    </location>
</feature>
<dbReference type="PANTHER" id="PTHR42878:SF15">
    <property type="entry name" value="BACTERIOPHYTOCHROME"/>
    <property type="match status" value="1"/>
</dbReference>
<gene>
    <name evidence="10" type="ORF">ACFQHR_16860</name>
</gene>
<evidence type="ECO:0000256" key="3">
    <source>
        <dbReference type="ARBA" id="ARBA00012438"/>
    </source>
</evidence>
<dbReference type="PROSITE" id="PS50885">
    <property type="entry name" value="HAMP"/>
    <property type="match status" value="1"/>
</dbReference>
<dbReference type="Pfam" id="PF00672">
    <property type="entry name" value="HAMP"/>
    <property type="match status" value="1"/>
</dbReference>
<reference evidence="11" key="1">
    <citation type="journal article" date="2019" name="Int. J. Syst. Evol. Microbiol.">
        <title>The Global Catalogue of Microorganisms (GCM) 10K type strain sequencing project: providing services to taxonomists for standard genome sequencing and annotation.</title>
        <authorList>
            <consortium name="The Broad Institute Genomics Platform"/>
            <consortium name="The Broad Institute Genome Sequencing Center for Infectious Disease"/>
            <person name="Wu L."/>
            <person name="Ma J."/>
        </authorList>
    </citation>
    <scope>NUCLEOTIDE SEQUENCE [LARGE SCALE GENOMIC DNA]</scope>
    <source>
        <strain evidence="11">CGMCC 4.7393</strain>
    </source>
</reference>
<dbReference type="InterPro" id="IPR050351">
    <property type="entry name" value="BphY/WalK/GraS-like"/>
</dbReference>
<keyword evidence="5" id="KW-0808">Transferase</keyword>
<dbReference type="EC" id="2.7.13.3" evidence="3"/>
<evidence type="ECO:0000256" key="7">
    <source>
        <dbReference type="SAM" id="Phobius"/>
    </source>
</evidence>
<dbReference type="Pfam" id="PF00512">
    <property type="entry name" value="HisKA"/>
    <property type="match status" value="1"/>
</dbReference>
<dbReference type="RefSeq" id="WP_066616232.1">
    <property type="nucleotide sequence ID" value="NZ_JBHSYQ010000015.1"/>
</dbReference>
<evidence type="ECO:0000259" key="9">
    <source>
        <dbReference type="PROSITE" id="PS50885"/>
    </source>
</evidence>
<dbReference type="Gene3D" id="3.30.565.10">
    <property type="entry name" value="Histidine kinase-like ATPase, C-terminal domain"/>
    <property type="match status" value="1"/>
</dbReference>
<dbReference type="PANTHER" id="PTHR42878">
    <property type="entry name" value="TWO-COMPONENT HISTIDINE KINASE"/>
    <property type="match status" value="1"/>
</dbReference>
<dbReference type="Gene3D" id="1.10.287.130">
    <property type="match status" value="1"/>
</dbReference>
<dbReference type="PROSITE" id="PS50109">
    <property type="entry name" value="HIS_KIN"/>
    <property type="match status" value="1"/>
</dbReference>
<feature type="domain" description="HAMP" evidence="9">
    <location>
        <begin position="214"/>
        <end position="266"/>
    </location>
</feature>
<keyword evidence="6" id="KW-0418">Kinase</keyword>
<dbReference type="SUPFAM" id="SSF158472">
    <property type="entry name" value="HAMP domain-like"/>
    <property type="match status" value="1"/>
</dbReference>
<dbReference type="CDD" id="cd06225">
    <property type="entry name" value="HAMP"/>
    <property type="match status" value="1"/>
</dbReference>